<dbReference type="OrthoDB" id="3641584at2759"/>
<proteinExistence type="predicted"/>
<dbReference type="AlphaFoldDB" id="A0A2S6CFB0"/>
<evidence type="ECO:0000313" key="3">
    <source>
        <dbReference type="Proteomes" id="UP000237631"/>
    </source>
</evidence>
<gene>
    <name evidence="2" type="ORF">CBER1_09277</name>
</gene>
<keyword evidence="3" id="KW-1185">Reference proteome</keyword>
<keyword evidence="1" id="KW-0175">Coiled coil</keyword>
<organism evidence="2 3">
    <name type="scientific">Cercospora berteroae</name>
    <dbReference type="NCBI Taxonomy" id="357750"/>
    <lineage>
        <taxon>Eukaryota</taxon>
        <taxon>Fungi</taxon>
        <taxon>Dikarya</taxon>
        <taxon>Ascomycota</taxon>
        <taxon>Pezizomycotina</taxon>
        <taxon>Dothideomycetes</taxon>
        <taxon>Dothideomycetidae</taxon>
        <taxon>Mycosphaerellales</taxon>
        <taxon>Mycosphaerellaceae</taxon>
        <taxon>Cercospora</taxon>
    </lineage>
</organism>
<feature type="coiled-coil region" evidence="1">
    <location>
        <begin position="58"/>
        <end position="99"/>
    </location>
</feature>
<comment type="caution">
    <text evidence="2">The sequence shown here is derived from an EMBL/GenBank/DDBJ whole genome shotgun (WGS) entry which is preliminary data.</text>
</comment>
<accession>A0A2S6CFB0</accession>
<reference evidence="3" key="1">
    <citation type="journal article" date="2017" name="bioRxiv">
        <title>Conservation of a gene cluster reveals novel cercosporin biosynthetic mechanisms and extends production to the genus Colletotrichum.</title>
        <authorList>
            <person name="de Jonge R."/>
            <person name="Ebert M.K."/>
            <person name="Huitt-Roehl C.R."/>
            <person name="Pal P."/>
            <person name="Suttle J.C."/>
            <person name="Spanner R.E."/>
            <person name="Neubauer J.D."/>
            <person name="Jurick W.M.II."/>
            <person name="Stott K.A."/>
            <person name="Secor G.A."/>
            <person name="Thomma B.P.H.J."/>
            <person name="Van de Peer Y."/>
            <person name="Townsend C.A."/>
            <person name="Bolton M.D."/>
        </authorList>
    </citation>
    <scope>NUCLEOTIDE SEQUENCE [LARGE SCALE GENOMIC DNA]</scope>
    <source>
        <strain evidence="3">CBS538.71</strain>
    </source>
</reference>
<sequence length="120" mass="14100">MSANSTESQIENQQLRWMIKYLTDRSVEKDDTIASLHHRLQAAQINEQNSRNERINQIAGYQANEQKFLERVKELESENDELKQEKKQLVEVMDKTAKEFDFLPDFASQLKEVKDAVTKK</sequence>
<evidence type="ECO:0000256" key="1">
    <source>
        <dbReference type="SAM" id="Coils"/>
    </source>
</evidence>
<evidence type="ECO:0000313" key="2">
    <source>
        <dbReference type="EMBL" id="PPJ58418.1"/>
    </source>
</evidence>
<name>A0A2S6CFB0_9PEZI</name>
<dbReference type="Proteomes" id="UP000237631">
    <property type="component" value="Unassembled WGS sequence"/>
</dbReference>
<dbReference type="EMBL" id="PNEN01000457">
    <property type="protein sequence ID" value="PPJ58418.1"/>
    <property type="molecule type" value="Genomic_DNA"/>
</dbReference>
<protein>
    <submittedName>
        <fullName evidence="2">Uncharacterized protein</fullName>
    </submittedName>
</protein>